<organism evidence="3 4">
    <name type="scientific">Chitinilyticum piscinae</name>
    <dbReference type="NCBI Taxonomy" id="2866724"/>
    <lineage>
        <taxon>Bacteria</taxon>
        <taxon>Pseudomonadati</taxon>
        <taxon>Pseudomonadota</taxon>
        <taxon>Betaproteobacteria</taxon>
        <taxon>Neisseriales</taxon>
        <taxon>Chitinibacteraceae</taxon>
        <taxon>Chitinilyticum</taxon>
    </lineage>
</organism>
<evidence type="ECO:0000313" key="4">
    <source>
        <dbReference type="Proteomes" id="UP000604481"/>
    </source>
</evidence>
<name>A0A8J7FKW0_9NEIS</name>
<feature type="chain" id="PRO_5035212553" evidence="1">
    <location>
        <begin position="20"/>
        <end position="495"/>
    </location>
</feature>
<proteinExistence type="predicted"/>
<dbReference type="Proteomes" id="UP000604481">
    <property type="component" value="Unassembled WGS sequence"/>
</dbReference>
<dbReference type="InterPro" id="IPR012338">
    <property type="entry name" value="Beta-lactam/transpept-like"/>
</dbReference>
<feature type="domain" description="Beta-lactamase-related" evidence="2">
    <location>
        <begin position="47"/>
        <end position="317"/>
    </location>
</feature>
<keyword evidence="4" id="KW-1185">Reference proteome</keyword>
<comment type="caution">
    <text evidence="3">The sequence shown here is derived from an EMBL/GenBank/DDBJ whole genome shotgun (WGS) entry which is preliminary data.</text>
</comment>
<evidence type="ECO:0000313" key="3">
    <source>
        <dbReference type="EMBL" id="MBE9608309.1"/>
    </source>
</evidence>
<evidence type="ECO:0000256" key="1">
    <source>
        <dbReference type="SAM" id="SignalP"/>
    </source>
</evidence>
<keyword evidence="3" id="KW-0378">Hydrolase</keyword>
<feature type="signal peptide" evidence="1">
    <location>
        <begin position="1"/>
        <end position="19"/>
    </location>
</feature>
<dbReference type="EMBL" id="JADFUA010000001">
    <property type="protein sequence ID" value="MBE9608309.1"/>
    <property type="molecule type" value="Genomic_DNA"/>
</dbReference>
<gene>
    <name evidence="3" type="ORF">INR99_03010</name>
</gene>
<dbReference type="InterPro" id="IPR001466">
    <property type="entry name" value="Beta-lactam-related"/>
</dbReference>
<dbReference type="PANTHER" id="PTHR43283">
    <property type="entry name" value="BETA-LACTAMASE-RELATED"/>
    <property type="match status" value="1"/>
</dbReference>
<dbReference type="InterPro" id="IPR050789">
    <property type="entry name" value="Diverse_Enzym_Activities"/>
</dbReference>
<reference evidence="3 4" key="1">
    <citation type="submission" date="2020-10" db="EMBL/GenBank/DDBJ databases">
        <title>The genome sequence of Chitinilyticum litopenaei 4Y14.</title>
        <authorList>
            <person name="Liu Y."/>
        </authorList>
    </citation>
    <scope>NUCLEOTIDE SEQUENCE [LARGE SCALE GENOMIC DNA]</scope>
    <source>
        <strain evidence="3 4">4Y14</strain>
    </source>
</reference>
<protein>
    <submittedName>
        <fullName evidence="3">Serine hydrolase</fullName>
    </submittedName>
</protein>
<dbReference type="AlphaFoldDB" id="A0A8J7FKW0"/>
<sequence>MRHCCLGFALLLFAMLGVAAPLPVATPESEGISSEKLADALQAIERAGWPVDSVLLMRRGRVVLDAYVYPFAPGMLHDLRSVTKSHTTTLLGMALQANKIKALGDKLLGFFPGKPLGQPDPRKQAITLGQLADMRSGLEWDEAGYRPDSSLARMLASSDPTGFVLALPMEAAPGEAFSYNGGNMNLLADLLAQRWGEPLDAVAGRLLFAPLGIADYYWWRNPQGQAQGEAGLFLAPQDMARMGQFWLSDGVLNGERVLPEGWTGRLLQEVLPAYGGLGYRRGFWINRERTQFLANGRHGQFIVVEPGRQVVAVITAKFPEDQIMPDVASLLFAAIEREQALPENLPAQARLGALMRRLASEPASQLPEPARGAKWRDRLYRLPAEPAGIRAFRLKQNPADPGSLLWEVDWAGGTRSWQVGMDGRFRLQDDHYFGRATRLALRGRWVDEQTLELETQYPEGSMRWLYRLAFAGSKVALTVRDNQNWSLSAQGELAR</sequence>
<dbReference type="Gene3D" id="3.40.710.10">
    <property type="entry name" value="DD-peptidase/beta-lactamase superfamily"/>
    <property type="match status" value="1"/>
</dbReference>
<dbReference type="PANTHER" id="PTHR43283:SF7">
    <property type="entry name" value="BETA-LACTAMASE-RELATED DOMAIN-CONTAINING PROTEIN"/>
    <property type="match status" value="1"/>
</dbReference>
<dbReference type="Pfam" id="PF00144">
    <property type="entry name" value="Beta-lactamase"/>
    <property type="match status" value="1"/>
</dbReference>
<dbReference type="SUPFAM" id="SSF56601">
    <property type="entry name" value="beta-lactamase/transpeptidase-like"/>
    <property type="match status" value="1"/>
</dbReference>
<accession>A0A8J7FKW0</accession>
<evidence type="ECO:0000259" key="2">
    <source>
        <dbReference type="Pfam" id="PF00144"/>
    </source>
</evidence>
<dbReference type="RefSeq" id="WP_194114802.1">
    <property type="nucleotide sequence ID" value="NZ_JADFUA010000001.1"/>
</dbReference>
<dbReference type="GO" id="GO:0016787">
    <property type="term" value="F:hydrolase activity"/>
    <property type="evidence" value="ECO:0007669"/>
    <property type="project" value="UniProtKB-KW"/>
</dbReference>
<keyword evidence="1" id="KW-0732">Signal</keyword>